<dbReference type="KEGG" id="orp:MOP44_07315"/>
<evidence type="ECO:0000256" key="1">
    <source>
        <dbReference type="ARBA" id="ARBA00022801"/>
    </source>
</evidence>
<feature type="signal peptide" evidence="2">
    <location>
        <begin position="1"/>
        <end position="30"/>
    </location>
</feature>
<evidence type="ECO:0000313" key="3">
    <source>
        <dbReference type="EMBL" id="UWZ85744.1"/>
    </source>
</evidence>
<organism evidence="3 4">
    <name type="scientific">Occallatibacter riparius</name>
    <dbReference type="NCBI Taxonomy" id="1002689"/>
    <lineage>
        <taxon>Bacteria</taxon>
        <taxon>Pseudomonadati</taxon>
        <taxon>Acidobacteriota</taxon>
        <taxon>Terriglobia</taxon>
        <taxon>Terriglobales</taxon>
        <taxon>Acidobacteriaceae</taxon>
        <taxon>Occallatibacter</taxon>
    </lineage>
</organism>
<keyword evidence="2" id="KW-0732">Signal</keyword>
<name>A0A9J7BSW6_9BACT</name>
<dbReference type="GO" id="GO:0005975">
    <property type="term" value="P:carbohydrate metabolic process"/>
    <property type="evidence" value="ECO:0007669"/>
    <property type="project" value="InterPro"/>
</dbReference>
<dbReference type="Gene3D" id="1.50.10.10">
    <property type="match status" value="1"/>
</dbReference>
<dbReference type="GO" id="GO:0016787">
    <property type="term" value="F:hydrolase activity"/>
    <property type="evidence" value="ECO:0007669"/>
    <property type="project" value="UniProtKB-KW"/>
</dbReference>
<dbReference type="Pfam" id="PF07470">
    <property type="entry name" value="Glyco_hydro_88"/>
    <property type="match status" value="1"/>
</dbReference>
<gene>
    <name evidence="3" type="ORF">MOP44_07315</name>
</gene>
<dbReference type="InterPro" id="IPR008928">
    <property type="entry name" value="6-hairpin_glycosidase_sf"/>
</dbReference>
<keyword evidence="1 3" id="KW-0378">Hydrolase</keyword>
<dbReference type="InterPro" id="IPR012341">
    <property type="entry name" value="6hp_glycosidase-like_sf"/>
</dbReference>
<accession>A0A9J7BSW6</accession>
<protein>
    <submittedName>
        <fullName evidence="3">Glycoside hydrolase family 88 protein</fullName>
    </submittedName>
</protein>
<dbReference type="SUPFAM" id="SSF48208">
    <property type="entry name" value="Six-hairpin glycosidases"/>
    <property type="match status" value="1"/>
</dbReference>
<dbReference type="InterPro" id="IPR010905">
    <property type="entry name" value="Glyco_hydro_88"/>
</dbReference>
<dbReference type="InterPro" id="IPR052043">
    <property type="entry name" value="PolySaccharide_Degr_Enz"/>
</dbReference>
<dbReference type="PANTHER" id="PTHR33886">
    <property type="entry name" value="UNSATURATED RHAMNOGALACTURONAN HYDROLASE (EUROFUNG)"/>
    <property type="match status" value="1"/>
</dbReference>
<evidence type="ECO:0000313" key="4">
    <source>
        <dbReference type="Proteomes" id="UP001059380"/>
    </source>
</evidence>
<proteinExistence type="predicted"/>
<dbReference type="RefSeq" id="WP_260795339.1">
    <property type="nucleotide sequence ID" value="NZ_CP093313.1"/>
</dbReference>
<dbReference type="Proteomes" id="UP001059380">
    <property type="component" value="Chromosome"/>
</dbReference>
<keyword evidence="4" id="KW-1185">Reference proteome</keyword>
<dbReference type="EMBL" id="CP093313">
    <property type="protein sequence ID" value="UWZ85744.1"/>
    <property type="molecule type" value="Genomic_DNA"/>
</dbReference>
<reference evidence="3" key="1">
    <citation type="submission" date="2021-04" db="EMBL/GenBank/DDBJ databases">
        <title>Phylogenetic analysis of Acidobacteriaceae.</title>
        <authorList>
            <person name="Qiu L."/>
            <person name="Zhang Q."/>
        </authorList>
    </citation>
    <scope>NUCLEOTIDE SEQUENCE</scope>
    <source>
        <strain evidence="3">DSM 25168</strain>
    </source>
</reference>
<feature type="chain" id="PRO_5039936438" evidence="2">
    <location>
        <begin position="31"/>
        <end position="368"/>
    </location>
</feature>
<dbReference type="PANTHER" id="PTHR33886:SF8">
    <property type="entry name" value="UNSATURATED RHAMNOGALACTURONAN HYDROLASE (EUROFUNG)"/>
    <property type="match status" value="1"/>
</dbReference>
<evidence type="ECO:0000256" key="2">
    <source>
        <dbReference type="SAM" id="SignalP"/>
    </source>
</evidence>
<sequence>MPKRARIRSLFSQMVVCAFLCAGTALPTVAQQKYFSNFPDQADPKAVGAKVAARFVASEHLRPVVVYPEVCAWYGALTFAEATHNAALLQQLQARFEPLTRPPLNELVPDKEHVDYEIFGVVPLQISMETGDSVTRQLGLRFADRQWAHPQSDGLSGQTRFWIDDMYMLTVLQLEAYRATKDAKYLDRAAHEMTAYLRKLQQPNGLFYHAEDVPFFWGRGNGWVAAGMTEMLLTLPASHPDRAEILAGYRKMMAELARNQNADGMWRQLIDKPESWEESSSTGMFTFAMIEGVRHGWLTEETYGPVARRAWIALAGFVDQHGDVTNICVGTNKQNSYDYYLGRPRSTGDFHGQAPVMWAARALLESAQ</sequence>
<dbReference type="AlphaFoldDB" id="A0A9J7BSW6"/>